<dbReference type="InterPro" id="IPR027330">
    <property type="entry name" value="TPX2_central_dom"/>
</dbReference>
<proteinExistence type="predicted"/>
<dbReference type="AlphaFoldDB" id="A0AAN9P210"/>
<reference evidence="3 4" key="1">
    <citation type="submission" date="2024-01" db="EMBL/GenBank/DDBJ databases">
        <title>The genomes of 5 underutilized Papilionoideae crops provide insights into root nodulation and disease resistanc.</title>
        <authorList>
            <person name="Yuan L."/>
        </authorList>
    </citation>
    <scope>NUCLEOTIDE SEQUENCE [LARGE SCALE GENOMIC DNA]</scope>
    <source>
        <strain evidence="3">ZHUSHIDOU_FW_LH</strain>
        <tissue evidence="3">Leaf</tissue>
    </source>
</reference>
<dbReference type="GO" id="GO:0090307">
    <property type="term" value="P:mitotic spindle assembly"/>
    <property type="evidence" value="ECO:0007669"/>
    <property type="project" value="TreeGrafter"/>
</dbReference>
<dbReference type="GO" id="GO:0030295">
    <property type="term" value="F:protein kinase activator activity"/>
    <property type="evidence" value="ECO:0007669"/>
    <property type="project" value="TreeGrafter"/>
</dbReference>
<name>A0AAN9P210_CROPI</name>
<feature type="region of interest" description="Disordered" evidence="1">
    <location>
        <begin position="200"/>
        <end position="315"/>
    </location>
</feature>
<feature type="compositionally biased region" description="Basic and acidic residues" evidence="1">
    <location>
        <begin position="244"/>
        <end position="257"/>
    </location>
</feature>
<accession>A0AAN9P210</accession>
<keyword evidence="4" id="KW-1185">Reference proteome</keyword>
<dbReference type="GO" id="GO:0005880">
    <property type="term" value="C:nuclear microtubule"/>
    <property type="evidence" value="ECO:0007669"/>
    <property type="project" value="TreeGrafter"/>
</dbReference>
<dbReference type="PANTHER" id="PTHR14326:SF55">
    <property type="entry name" value="CELL CYCLE REGULATED MICROTUBULE ASSOCIATED PROTEIN"/>
    <property type="match status" value="1"/>
</dbReference>
<gene>
    <name evidence="3" type="ORF">RIF29_13406</name>
</gene>
<dbReference type="Proteomes" id="UP001372338">
    <property type="component" value="Unassembled WGS sequence"/>
</dbReference>
<dbReference type="Pfam" id="PF12214">
    <property type="entry name" value="TPX2_importin"/>
    <property type="match status" value="1"/>
</dbReference>
<feature type="domain" description="TPX2 central" evidence="2">
    <location>
        <begin position="201"/>
        <end position="330"/>
    </location>
</feature>
<feature type="compositionally biased region" description="Polar residues" evidence="1">
    <location>
        <begin position="258"/>
        <end position="276"/>
    </location>
</feature>
<organism evidence="3 4">
    <name type="scientific">Crotalaria pallida</name>
    <name type="common">Smooth rattlebox</name>
    <name type="synonym">Crotalaria striata</name>
    <dbReference type="NCBI Taxonomy" id="3830"/>
    <lineage>
        <taxon>Eukaryota</taxon>
        <taxon>Viridiplantae</taxon>
        <taxon>Streptophyta</taxon>
        <taxon>Embryophyta</taxon>
        <taxon>Tracheophyta</taxon>
        <taxon>Spermatophyta</taxon>
        <taxon>Magnoliopsida</taxon>
        <taxon>eudicotyledons</taxon>
        <taxon>Gunneridae</taxon>
        <taxon>Pentapetalae</taxon>
        <taxon>rosids</taxon>
        <taxon>fabids</taxon>
        <taxon>Fabales</taxon>
        <taxon>Fabaceae</taxon>
        <taxon>Papilionoideae</taxon>
        <taxon>50 kb inversion clade</taxon>
        <taxon>genistoids sensu lato</taxon>
        <taxon>core genistoids</taxon>
        <taxon>Crotalarieae</taxon>
        <taxon>Crotalaria</taxon>
    </lineage>
</organism>
<protein>
    <recommendedName>
        <fullName evidence="2">TPX2 central domain-containing protein</fullName>
    </recommendedName>
</protein>
<dbReference type="EMBL" id="JAYWIO010000002">
    <property type="protein sequence ID" value="KAK7283697.1"/>
    <property type="molecule type" value="Genomic_DNA"/>
</dbReference>
<dbReference type="InterPro" id="IPR009675">
    <property type="entry name" value="TPX2_fam"/>
</dbReference>
<feature type="region of interest" description="Disordered" evidence="1">
    <location>
        <begin position="129"/>
        <end position="159"/>
    </location>
</feature>
<dbReference type="PANTHER" id="PTHR14326">
    <property type="entry name" value="TARGETING PROTEIN FOR XKLP2"/>
    <property type="match status" value="1"/>
</dbReference>
<dbReference type="GO" id="GO:0060236">
    <property type="term" value="P:regulation of mitotic spindle organization"/>
    <property type="evidence" value="ECO:0007669"/>
    <property type="project" value="InterPro"/>
</dbReference>
<evidence type="ECO:0000259" key="2">
    <source>
        <dbReference type="Pfam" id="PF12214"/>
    </source>
</evidence>
<feature type="compositionally biased region" description="Basic and acidic residues" evidence="1">
    <location>
        <begin position="277"/>
        <end position="294"/>
    </location>
</feature>
<feature type="compositionally biased region" description="Basic and acidic residues" evidence="1">
    <location>
        <begin position="303"/>
        <end position="315"/>
    </location>
</feature>
<comment type="caution">
    <text evidence="3">The sequence shown here is derived from an EMBL/GenBank/DDBJ whole genome shotgun (WGS) entry which is preliminary data.</text>
</comment>
<evidence type="ECO:0000313" key="3">
    <source>
        <dbReference type="EMBL" id="KAK7283697.1"/>
    </source>
</evidence>
<evidence type="ECO:0000256" key="1">
    <source>
        <dbReference type="SAM" id="MobiDB-lite"/>
    </source>
</evidence>
<evidence type="ECO:0000313" key="4">
    <source>
        <dbReference type="Proteomes" id="UP001372338"/>
    </source>
</evidence>
<sequence>MEEEFEEIEVEASLFCDEIDLNYEFDAPRFCDFTTSESFWDAYEAEQWFEFASSYPSSPFLLKFDLGNCGAMENGDDIADDDCEDNNDKGHEFCNQSVEEISNGKMKSLSKLRGSISKISRFMMPTASHLAKQKNPTEVQTPPPRRFQSQNSSIDGELSKRQKLEAGYLSKVARLKHQTLFTHKKHKEVYLADNNLTSKSKVTIPREPNLETASRAQRRKSKTKAESGGDMKSSSQMFKARPLNKKEFHFRTSERATQHASSNAKGNMNRNSIPTSETRELRRTNSSDRSKQDTYKMINKHRGSPDDKQLSSKGERGVFRNIKVFPLEPNEKRSLDEPPTNLFNKLSLTSEVKQTTKCQSKKHPVSKNLKENRPGSLSPEHEKMNRIKEGLQRPCRKQYQCMNGMESLVSNHACMLELGH</sequence>
<feature type="compositionally biased region" description="Basic and acidic residues" evidence="1">
    <location>
        <begin position="368"/>
        <end position="386"/>
    </location>
</feature>
<feature type="region of interest" description="Disordered" evidence="1">
    <location>
        <begin position="356"/>
        <end position="386"/>
    </location>
</feature>
<dbReference type="GO" id="GO:0005819">
    <property type="term" value="C:spindle"/>
    <property type="evidence" value="ECO:0007669"/>
    <property type="project" value="InterPro"/>
</dbReference>
<dbReference type="GO" id="GO:0008017">
    <property type="term" value="F:microtubule binding"/>
    <property type="evidence" value="ECO:0007669"/>
    <property type="project" value="TreeGrafter"/>
</dbReference>